<evidence type="ECO:0000256" key="10">
    <source>
        <dbReference type="ARBA" id="ARBA00023136"/>
    </source>
</evidence>
<dbReference type="Pfam" id="PF04810">
    <property type="entry name" value="zf-Sec23_Sec24"/>
    <property type="match status" value="1"/>
</dbReference>
<evidence type="ECO:0000313" key="18">
    <source>
        <dbReference type="Proteomes" id="UP000215902"/>
    </source>
</evidence>
<evidence type="ECO:0000256" key="4">
    <source>
        <dbReference type="ARBA" id="ARBA00008334"/>
    </source>
</evidence>
<dbReference type="EMBL" id="NIVC01000399">
    <property type="protein sequence ID" value="PAA83876.1"/>
    <property type="molecule type" value="Genomic_DNA"/>
</dbReference>
<dbReference type="Pfam" id="PF04815">
    <property type="entry name" value="Sec23_helical"/>
    <property type="match status" value="1"/>
</dbReference>
<dbReference type="GO" id="GO:0005789">
    <property type="term" value="C:endoplasmic reticulum membrane"/>
    <property type="evidence" value="ECO:0007669"/>
    <property type="project" value="UniProtKB-SubCell"/>
</dbReference>
<dbReference type="Pfam" id="PF08033">
    <property type="entry name" value="Sec23_BS"/>
    <property type="match status" value="1"/>
</dbReference>
<feature type="compositionally biased region" description="Polar residues" evidence="12">
    <location>
        <begin position="125"/>
        <end position="139"/>
    </location>
</feature>
<dbReference type="InterPro" id="IPR006895">
    <property type="entry name" value="Znf_Sec23_Sec24"/>
</dbReference>
<feature type="compositionally biased region" description="Low complexity" evidence="12">
    <location>
        <begin position="294"/>
        <end position="305"/>
    </location>
</feature>
<comment type="subcellular location">
    <subcellularLocation>
        <location evidence="1">Cytoplasmic vesicle</location>
        <location evidence="1">COPII-coated vesicle membrane</location>
        <topology evidence="1">Peripheral membrane protein</topology>
        <orientation evidence="1">Cytoplasmic side</orientation>
    </subcellularLocation>
    <subcellularLocation>
        <location evidence="3">Endoplasmic reticulum membrane</location>
        <topology evidence="3">Peripheral membrane protein</topology>
        <orientation evidence="3">Cytoplasmic side</orientation>
    </subcellularLocation>
    <subcellularLocation>
        <location evidence="2">Golgi apparatus membrane</location>
    </subcellularLocation>
</comment>
<evidence type="ECO:0000256" key="9">
    <source>
        <dbReference type="ARBA" id="ARBA00023034"/>
    </source>
</evidence>
<feature type="region of interest" description="Disordered" evidence="12">
    <location>
        <begin position="160"/>
        <end position="376"/>
    </location>
</feature>
<dbReference type="InterPro" id="IPR012990">
    <property type="entry name" value="Beta-sandwich_Sec23_24"/>
</dbReference>
<dbReference type="GO" id="GO:0070971">
    <property type="term" value="C:endoplasmic reticulum exit site"/>
    <property type="evidence" value="ECO:0007669"/>
    <property type="project" value="TreeGrafter"/>
</dbReference>
<organism evidence="17 18">
    <name type="scientific">Macrostomum lignano</name>
    <dbReference type="NCBI Taxonomy" id="282301"/>
    <lineage>
        <taxon>Eukaryota</taxon>
        <taxon>Metazoa</taxon>
        <taxon>Spiralia</taxon>
        <taxon>Lophotrochozoa</taxon>
        <taxon>Platyhelminthes</taxon>
        <taxon>Rhabditophora</taxon>
        <taxon>Macrostomorpha</taxon>
        <taxon>Macrostomida</taxon>
        <taxon>Macrostomidae</taxon>
        <taxon>Macrostomum</taxon>
    </lineage>
</organism>
<dbReference type="InterPro" id="IPR050550">
    <property type="entry name" value="SEC23_SEC24_subfamily"/>
</dbReference>
<feature type="region of interest" description="Disordered" evidence="12">
    <location>
        <begin position="1"/>
        <end position="139"/>
    </location>
</feature>
<dbReference type="InterPro" id="IPR006900">
    <property type="entry name" value="Sec23/24_helical_dom"/>
</dbReference>
<keyword evidence="8" id="KW-0653">Protein transport</keyword>
<feature type="compositionally biased region" description="Pro residues" evidence="12">
    <location>
        <begin position="1045"/>
        <end position="1054"/>
    </location>
</feature>
<evidence type="ECO:0000259" key="15">
    <source>
        <dbReference type="Pfam" id="PF04815"/>
    </source>
</evidence>
<dbReference type="Pfam" id="PF04811">
    <property type="entry name" value="Sec23_trunk"/>
    <property type="match status" value="1"/>
</dbReference>
<feature type="compositionally biased region" description="Low complexity" evidence="12">
    <location>
        <begin position="105"/>
        <end position="124"/>
    </location>
</feature>
<dbReference type="InterPro" id="IPR036465">
    <property type="entry name" value="vWFA_dom_sf"/>
</dbReference>
<dbReference type="GO" id="GO:0008270">
    <property type="term" value="F:zinc ion binding"/>
    <property type="evidence" value="ECO:0007669"/>
    <property type="project" value="InterPro"/>
</dbReference>
<dbReference type="SUPFAM" id="SSF53300">
    <property type="entry name" value="vWA-like"/>
    <property type="match status" value="1"/>
</dbReference>
<dbReference type="InterPro" id="IPR006896">
    <property type="entry name" value="Sec23/24_trunk_dom"/>
</dbReference>
<dbReference type="PANTHER" id="PTHR13803:SF39">
    <property type="entry name" value="SECRETORY 24AB, ISOFORM A"/>
    <property type="match status" value="1"/>
</dbReference>
<comment type="caution">
    <text evidence="17">The sequence shown here is derived from an EMBL/GenBank/DDBJ whole genome shotgun (WGS) entry which is preliminary data.</text>
</comment>
<dbReference type="GO" id="GO:0000139">
    <property type="term" value="C:Golgi membrane"/>
    <property type="evidence" value="ECO:0007669"/>
    <property type="project" value="UniProtKB-SubCell"/>
</dbReference>
<evidence type="ECO:0000259" key="13">
    <source>
        <dbReference type="Pfam" id="PF04810"/>
    </source>
</evidence>
<keyword evidence="11" id="KW-0968">Cytoplasmic vesicle</keyword>
<dbReference type="InterPro" id="IPR029006">
    <property type="entry name" value="ADF-H/Gelsolin-like_dom_sf"/>
</dbReference>
<name>A0A267GD00_9PLAT</name>
<keyword evidence="9" id="KW-0333">Golgi apparatus</keyword>
<evidence type="ECO:0000256" key="5">
    <source>
        <dbReference type="ARBA" id="ARBA00022448"/>
    </source>
</evidence>
<dbReference type="GO" id="GO:0000149">
    <property type="term" value="F:SNARE binding"/>
    <property type="evidence" value="ECO:0007669"/>
    <property type="project" value="TreeGrafter"/>
</dbReference>
<dbReference type="OrthoDB" id="49016at2759"/>
<keyword evidence="6" id="KW-0256">Endoplasmic reticulum</keyword>
<evidence type="ECO:0000259" key="14">
    <source>
        <dbReference type="Pfam" id="PF04811"/>
    </source>
</evidence>
<dbReference type="SUPFAM" id="SSF82754">
    <property type="entry name" value="C-terminal, gelsolin-like domain of Sec23/24"/>
    <property type="match status" value="1"/>
</dbReference>
<evidence type="ECO:0000259" key="16">
    <source>
        <dbReference type="Pfam" id="PF08033"/>
    </source>
</evidence>
<proteinExistence type="inferred from homology"/>
<sequence length="1156" mass="122224">MQPKQPTRPNGSLQLSSAQAQPARSFMPIETMPKIQPSQTSANPTRPIFASTPPLQLPHGSLLHPTPVRSMLSNQPNQMNLHGLNSSSAQAGMAAPPLPLQSHLPKSSMPCPSTSSSVSAPHPSQLRQPPQVSSFEVPSTQTAAANLTSQVHQMRIGSSATPDHRYVGPQSSMMPSSSAAPGYQPIGPLPPPMMPSSSTAPDYQPVGCPPPPMMPSSSAAPGYQPVGCPPPPMMPSSSTAPSHQPVRPLPPSMMPSSSAAPGYQPVGCPPPPMMPSSSTAPSHQPVRPLPPSMMPSSSTAPGHQPVGPPPPGHQPVGPPPPGHQPVGPPQPGHQPVGPPPPPMMPSSSTAPGHRPIGPPEPPMHPISAAAPSPPSFVPAPPAPMPFVAPTPPLPVGPMPRQMTSPPTLQQPQWSTASAQHRENSVNLLRDRQLLRTHGSEPIETVAPPPLGHSFPAEANCNPDVMSCTMNAVPATAELLRRSRLPLGLAMHPFKDLRSLAVIQANVIVRCRDCRAYINPFVRFSSQQRWRCSLCFLDNDLPEEFLYDPMSQTYGDPSRRPEIRNGTVEFIATQEYSVRPPPPATYILALDVSQVLSSDPAVAKSATAYLTAVSQTLLRCLDRLPGDTRTQLAVITFNGVLHLYKLDGPRPSLLAMPDLDGDSDLPMPEGLLVPVAECRDAIVELLESLPELEFPAVPGCCLGSALAIAHRLAQSSGGRLLLFLASRPSVGPGALSGPAGSDSDDLAGQPATDYYKRLALDCCSAQLSVDLFCVGPGHTDLASVMPIAVYSSGRVHRYPRLPDDADRLAADLGRHLTRKLGLEAVLRVRCSNGYSVAAFYGSCFVRATDLAALPCASPDAGFAIQLAVGDGAGTAGASEPVVFQAALLYTGRKGERRIRVHTLGLPVATRIEDVFAGSDQRAIIGLLAQIGAERIITGANRLSDARDALVNAAADPLAAYARATGQRGAGGLWSPPNIRLLPLLILALLKWPAFRPSVGQLDERAAALAELRTSPLCSLLQQLLPSLYALHLWPQPAETDSKQPASQPPSSPPRLHPSASQMEPGGTYLLDAGLKIFLVLPPSTGSAEAAQLLATRARAFADRLRADRPGLVPVVKLKLTSSAASMAALTPYLIEDRTDSSMSYLEFLQYLQKHVLG</sequence>
<feature type="region of interest" description="Disordered" evidence="12">
    <location>
        <begin position="388"/>
        <end position="419"/>
    </location>
</feature>
<dbReference type="InterPro" id="IPR036180">
    <property type="entry name" value="Gelsolin-like_dom_sf"/>
</dbReference>
<reference evidence="17 18" key="1">
    <citation type="submission" date="2017-06" db="EMBL/GenBank/DDBJ databases">
        <title>A platform for efficient transgenesis in Macrostomum lignano, a flatworm model organism for stem cell research.</title>
        <authorList>
            <person name="Berezikov E."/>
        </authorList>
    </citation>
    <scope>NUCLEOTIDE SEQUENCE [LARGE SCALE GENOMIC DNA]</scope>
    <source>
        <strain evidence="17">DV1</strain>
        <tissue evidence="17">Whole organism</tissue>
    </source>
</reference>
<feature type="domain" description="Zinc finger Sec23/Sec24-type" evidence="13">
    <location>
        <begin position="507"/>
        <end position="543"/>
    </location>
</feature>
<feature type="domain" description="Sec23/Sec24 beta-sandwich" evidence="16">
    <location>
        <begin position="820"/>
        <end position="907"/>
    </location>
</feature>
<dbReference type="SUPFAM" id="SSF81995">
    <property type="entry name" value="beta-sandwich domain of Sec23/24"/>
    <property type="match status" value="1"/>
</dbReference>
<evidence type="ECO:0000256" key="1">
    <source>
        <dbReference type="ARBA" id="ARBA00004299"/>
    </source>
</evidence>
<keyword evidence="5" id="KW-0813">Transport</keyword>
<evidence type="ECO:0000256" key="2">
    <source>
        <dbReference type="ARBA" id="ARBA00004394"/>
    </source>
</evidence>
<keyword evidence="10" id="KW-0472">Membrane</keyword>
<evidence type="ECO:0000256" key="8">
    <source>
        <dbReference type="ARBA" id="ARBA00022927"/>
    </source>
</evidence>
<keyword evidence="7" id="KW-0931">ER-Golgi transport</keyword>
<comment type="similarity">
    <text evidence="4">Belongs to the SEC23/SEC24 family. SEC24 subfamily.</text>
</comment>
<feature type="compositionally biased region" description="Low complexity" evidence="12">
    <location>
        <begin position="171"/>
        <end position="186"/>
    </location>
</feature>
<dbReference type="Gene3D" id="1.20.120.730">
    <property type="entry name" value="Sec23/Sec24 helical domain"/>
    <property type="match status" value="1"/>
</dbReference>
<dbReference type="Proteomes" id="UP000215902">
    <property type="component" value="Unassembled WGS sequence"/>
</dbReference>
<dbReference type="GO" id="GO:0030127">
    <property type="term" value="C:COPII vesicle coat"/>
    <property type="evidence" value="ECO:0007669"/>
    <property type="project" value="InterPro"/>
</dbReference>
<dbReference type="Gene3D" id="3.40.50.410">
    <property type="entry name" value="von Willebrand factor, type A domain"/>
    <property type="match status" value="1"/>
</dbReference>
<evidence type="ECO:0000313" key="17">
    <source>
        <dbReference type="EMBL" id="PAA83876.1"/>
    </source>
</evidence>
<dbReference type="Gene3D" id="2.60.40.1670">
    <property type="entry name" value="beta-sandwich domain of Sec23/24"/>
    <property type="match status" value="1"/>
</dbReference>
<gene>
    <name evidence="17" type="ORF">BOX15_Mlig011112g2</name>
</gene>
<evidence type="ECO:0000256" key="7">
    <source>
        <dbReference type="ARBA" id="ARBA00022892"/>
    </source>
</evidence>
<dbReference type="SUPFAM" id="SSF82919">
    <property type="entry name" value="Zn-finger domain of Sec23/24"/>
    <property type="match status" value="1"/>
</dbReference>
<dbReference type="AlphaFoldDB" id="A0A267GD00"/>
<dbReference type="STRING" id="282301.A0A267GD00"/>
<evidence type="ECO:0000256" key="3">
    <source>
        <dbReference type="ARBA" id="ARBA00004397"/>
    </source>
</evidence>
<dbReference type="PANTHER" id="PTHR13803">
    <property type="entry name" value="SEC24-RELATED PROTEIN"/>
    <property type="match status" value="1"/>
</dbReference>
<feature type="domain" description="Sec23/Sec24 helical" evidence="15">
    <location>
        <begin position="918"/>
        <end position="1019"/>
    </location>
</feature>
<dbReference type="GO" id="GO:0090110">
    <property type="term" value="P:COPII-coated vesicle cargo loading"/>
    <property type="evidence" value="ECO:0007669"/>
    <property type="project" value="TreeGrafter"/>
</dbReference>
<feature type="region of interest" description="Disordered" evidence="12">
    <location>
        <begin position="1037"/>
        <end position="1061"/>
    </location>
</feature>
<dbReference type="InterPro" id="IPR036175">
    <property type="entry name" value="Sec23/24_helical_dom_sf"/>
</dbReference>
<dbReference type="Gene3D" id="2.30.30.380">
    <property type="entry name" value="Zn-finger domain of Sec23/24"/>
    <property type="match status" value="1"/>
</dbReference>
<accession>A0A267GD00</accession>
<evidence type="ECO:0000256" key="12">
    <source>
        <dbReference type="SAM" id="MobiDB-lite"/>
    </source>
</evidence>
<evidence type="ECO:0000256" key="6">
    <source>
        <dbReference type="ARBA" id="ARBA00022824"/>
    </source>
</evidence>
<dbReference type="Gene3D" id="3.40.20.10">
    <property type="entry name" value="Severin"/>
    <property type="match status" value="1"/>
</dbReference>
<dbReference type="SUPFAM" id="SSF81811">
    <property type="entry name" value="Helical domain of Sec23/24"/>
    <property type="match status" value="1"/>
</dbReference>
<feature type="compositionally biased region" description="Polar residues" evidence="12">
    <location>
        <begin position="71"/>
        <end position="90"/>
    </location>
</feature>
<feature type="domain" description="Sec23/Sec24 trunk" evidence="14">
    <location>
        <begin position="580"/>
        <end position="814"/>
    </location>
</feature>
<feature type="compositionally biased region" description="Pro residues" evidence="12">
    <location>
        <begin position="388"/>
        <end position="397"/>
    </location>
</feature>
<feature type="compositionally biased region" description="Polar residues" evidence="12">
    <location>
        <begin position="1"/>
        <end position="22"/>
    </location>
</feature>
<feature type="compositionally biased region" description="Polar residues" evidence="12">
    <location>
        <begin position="401"/>
        <end position="418"/>
    </location>
</feature>
<dbReference type="InterPro" id="IPR036174">
    <property type="entry name" value="Znf_Sec23_Sec24_sf"/>
</dbReference>
<evidence type="ECO:0000256" key="11">
    <source>
        <dbReference type="ARBA" id="ARBA00023329"/>
    </source>
</evidence>
<protein>
    <submittedName>
        <fullName evidence="17">Uncharacterized protein</fullName>
    </submittedName>
</protein>
<feature type="compositionally biased region" description="Pro residues" evidence="12">
    <location>
        <begin position="306"/>
        <end position="344"/>
    </location>
</feature>
<keyword evidence="18" id="KW-1185">Reference proteome</keyword>
<dbReference type="GO" id="GO:0006886">
    <property type="term" value="P:intracellular protein transport"/>
    <property type="evidence" value="ECO:0007669"/>
    <property type="project" value="InterPro"/>
</dbReference>